<feature type="region of interest" description="Disordered" evidence="1">
    <location>
        <begin position="488"/>
        <end position="514"/>
    </location>
</feature>
<dbReference type="AlphaFoldDB" id="A0AAV9Y2N7"/>
<accession>A0AAV9Y2N7</accession>
<evidence type="ECO:0000313" key="4">
    <source>
        <dbReference type="Proteomes" id="UP001311799"/>
    </source>
</evidence>
<feature type="chain" id="PRO_5043384700" evidence="2">
    <location>
        <begin position="18"/>
        <end position="542"/>
    </location>
</feature>
<protein>
    <submittedName>
        <fullName evidence="3">Secreted Protein</fullName>
    </submittedName>
</protein>
<keyword evidence="2" id="KW-0732">Signal</keyword>
<organism evidence="3 4">
    <name type="scientific">Cryptosporidium xiaoi</name>
    <dbReference type="NCBI Taxonomy" id="659607"/>
    <lineage>
        <taxon>Eukaryota</taxon>
        <taxon>Sar</taxon>
        <taxon>Alveolata</taxon>
        <taxon>Apicomplexa</taxon>
        <taxon>Conoidasida</taxon>
        <taxon>Coccidia</taxon>
        <taxon>Eucoccidiorida</taxon>
        <taxon>Eimeriorina</taxon>
        <taxon>Cryptosporidiidae</taxon>
        <taxon>Cryptosporidium</taxon>
    </lineage>
</organism>
<gene>
    <name evidence="3" type="ORF">RS030_142152</name>
</gene>
<dbReference type="EMBL" id="JAWDEY010000005">
    <property type="protein sequence ID" value="KAK6590695.1"/>
    <property type="molecule type" value="Genomic_DNA"/>
</dbReference>
<evidence type="ECO:0000256" key="2">
    <source>
        <dbReference type="SAM" id="SignalP"/>
    </source>
</evidence>
<evidence type="ECO:0000313" key="3">
    <source>
        <dbReference type="EMBL" id="KAK6590695.1"/>
    </source>
</evidence>
<feature type="signal peptide" evidence="2">
    <location>
        <begin position="1"/>
        <end position="17"/>
    </location>
</feature>
<name>A0AAV9Y2N7_9CRYT</name>
<evidence type="ECO:0000256" key="1">
    <source>
        <dbReference type="SAM" id="MobiDB-lite"/>
    </source>
</evidence>
<dbReference type="Proteomes" id="UP001311799">
    <property type="component" value="Unassembled WGS sequence"/>
</dbReference>
<sequence length="542" mass="63013">MKIVAFRIIILIPICLATLLTCLCSGEVNFSGRTCPLKRLYQLILDEYKHDFEQIVGEIKTKFENEYFPISEPVQDIHGDLSDDKHITHVKPDFPFHIPLEKKKYYKFSSLRYVKHETLDSSESPLLRKIKGMDSALTSNEIFFPRMKHFRKNLPKLTSEPYQRLMTFAIDICLIPSMWYLELIHCMYIGVAPYFDGMLSSYSLQDVVGSAIKTMGYLDETFSIENCYMSVSLFSDDNVSPYYREACESMMNCLLSKDFQQEKYSKLRDEFKSRIDNLHTYDTKSKKSTTGVSMWFIRTALFIESNDFFPTINHPERNFLPIRIMVASITVSIIHFVLFPNLANSVRTLITAFFDIFSAKTLFDIKIYMKYCKSFLRFYLKKGTYQSEILYEILCKEFLSIGFVDNQVEVLSENKELFAAVTVPRRILDPGYYLVIPEMLEEMNIADYAQDWLAYLPSDDASTKNMAKPELKYSKRIVYKSKALKKTRRKVQTNGISASGRVDGSSSKKPRRTRIRTRLTKLLTNKGKTDISKIKNSIFKDN</sequence>
<reference evidence="3 4" key="1">
    <citation type="submission" date="2023-10" db="EMBL/GenBank/DDBJ databases">
        <title>Comparative genomics analysis reveals potential genetic determinants of host preference in Cryptosporidium xiaoi.</title>
        <authorList>
            <person name="Xiao L."/>
            <person name="Li J."/>
        </authorList>
    </citation>
    <scope>NUCLEOTIDE SEQUENCE [LARGE SCALE GENOMIC DNA]</scope>
    <source>
        <strain evidence="3 4">52996</strain>
    </source>
</reference>
<comment type="caution">
    <text evidence="3">The sequence shown here is derived from an EMBL/GenBank/DDBJ whole genome shotgun (WGS) entry which is preliminary data.</text>
</comment>
<proteinExistence type="predicted"/>
<keyword evidence="4" id="KW-1185">Reference proteome</keyword>